<evidence type="ECO:0000256" key="2">
    <source>
        <dbReference type="ARBA" id="ARBA00001946"/>
    </source>
</evidence>
<dbReference type="FunFam" id="3.90.600.10:FF:000001">
    <property type="entry name" value="Trifunctional purine biosynthetic protein adenosine-3"/>
    <property type="match status" value="1"/>
</dbReference>
<dbReference type="GO" id="GO:0004637">
    <property type="term" value="F:phosphoribosylamine-glycine ligase activity"/>
    <property type="evidence" value="ECO:0007669"/>
    <property type="project" value="UniProtKB-UniRule"/>
</dbReference>
<evidence type="ECO:0000256" key="5">
    <source>
        <dbReference type="ARBA" id="ARBA00022598"/>
    </source>
</evidence>
<dbReference type="RefSeq" id="WP_042234834.1">
    <property type="nucleotide sequence ID" value="NZ_CP026520.1"/>
</dbReference>
<dbReference type="InterPro" id="IPR011761">
    <property type="entry name" value="ATP-grasp"/>
</dbReference>
<proteinExistence type="inferred from homology"/>
<dbReference type="EC" id="6.3.4.13" evidence="4 14"/>
<dbReference type="Gene3D" id="3.90.600.10">
    <property type="entry name" value="Phosphoribosylglycinamide synthetase, C-terminal domain"/>
    <property type="match status" value="1"/>
</dbReference>
<comment type="similarity">
    <text evidence="11 14">Belongs to the GARS family.</text>
</comment>
<comment type="cofactor">
    <cofactor evidence="2">
        <name>Mg(2+)</name>
        <dbReference type="ChEBI" id="CHEBI:18420"/>
    </cofactor>
</comment>
<dbReference type="OrthoDB" id="9807240at2"/>
<dbReference type="Proteomes" id="UP001527202">
    <property type="component" value="Unassembled WGS sequence"/>
</dbReference>
<dbReference type="EMBL" id="JAMDMJ010000037">
    <property type="protein sequence ID" value="MCY9598974.1"/>
    <property type="molecule type" value="Genomic_DNA"/>
</dbReference>
<dbReference type="InterPro" id="IPR000115">
    <property type="entry name" value="PRibGlycinamide_synth"/>
</dbReference>
<protein>
    <recommendedName>
        <fullName evidence="4 14">Phosphoribosylamine--glycine ligase</fullName>
        <ecNumber evidence="4 14">6.3.4.13</ecNumber>
    </recommendedName>
    <alternativeName>
        <fullName evidence="14">GARS</fullName>
    </alternativeName>
    <alternativeName>
        <fullName evidence="12 14">Glycinamide ribonucleotide synthetase</fullName>
    </alternativeName>
    <alternativeName>
        <fullName evidence="13 14">Phosphoribosylglycinamide synthetase</fullName>
    </alternativeName>
</protein>
<evidence type="ECO:0000256" key="6">
    <source>
        <dbReference type="ARBA" id="ARBA00022723"/>
    </source>
</evidence>
<evidence type="ECO:0000256" key="4">
    <source>
        <dbReference type="ARBA" id="ARBA00013255"/>
    </source>
</evidence>
<reference evidence="17 20" key="2">
    <citation type="submission" date="2022-05" db="EMBL/GenBank/DDBJ databases">
        <title>Genome Sequencing of Bee-Associated Microbes.</title>
        <authorList>
            <person name="Dunlap C."/>
        </authorList>
    </citation>
    <scope>NUCLEOTIDE SEQUENCE [LARGE SCALE GENOMIC DNA]</scope>
    <source>
        <strain evidence="17 20">NRRL B-23120</strain>
    </source>
</reference>
<dbReference type="InterPro" id="IPR020559">
    <property type="entry name" value="PRibGlycinamide_synth_CS"/>
</dbReference>
<keyword evidence="5 14" id="KW-0436">Ligase</keyword>
<dbReference type="Gene3D" id="3.30.470.20">
    <property type="entry name" value="ATP-grasp fold, B domain"/>
    <property type="match status" value="1"/>
</dbReference>
<dbReference type="SMART" id="SM01209">
    <property type="entry name" value="GARS_A"/>
    <property type="match status" value="1"/>
</dbReference>
<dbReference type="FunFam" id="3.30.470.20:FF:000018">
    <property type="entry name" value="Trifunctional purine biosynthetic protein adenosine-3"/>
    <property type="match status" value="1"/>
</dbReference>
<dbReference type="SUPFAM" id="SSF51246">
    <property type="entry name" value="Rudiment single hybrid motif"/>
    <property type="match status" value="1"/>
</dbReference>
<evidence type="ECO:0000256" key="13">
    <source>
        <dbReference type="ARBA" id="ARBA00042864"/>
    </source>
</evidence>
<dbReference type="InterPro" id="IPR016185">
    <property type="entry name" value="PreATP-grasp_dom_sf"/>
</dbReference>
<keyword evidence="20" id="KW-1185">Reference proteome</keyword>
<reference evidence="18 19" key="1">
    <citation type="submission" date="2018-01" db="EMBL/GenBank/DDBJ databases">
        <title>The whole genome sequencing and assembly of Paenibacillus chitinolyticus KCCM 41400 strain.</title>
        <authorList>
            <person name="Kim J.-Y."/>
            <person name="Park M.-K."/>
            <person name="Lee Y.-J."/>
            <person name="Yi H."/>
            <person name="Bahn Y.-S."/>
            <person name="Kim J.F."/>
            <person name="Lee D.-W."/>
        </authorList>
    </citation>
    <scope>NUCLEOTIDE SEQUENCE [LARGE SCALE GENOMIC DNA]</scope>
    <source>
        <strain evidence="18 19">KCCM 41400</strain>
    </source>
</reference>
<dbReference type="UniPathway" id="UPA00074">
    <property type="reaction ID" value="UER00125"/>
</dbReference>
<dbReference type="InterPro" id="IPR011054">
    <property type="entry name" value="Rudment_hybrid_motif"/>
</dbReference>
<evidence type="ECO:0000313" key="20">
    <source>
        <dbReference type="Proteomes" id="UP001527202"/>
    </source>
</evidence>
<dbReference type="SMART" id="SM01210">
    <property type="entry name" value="GARS_C"/>
    <property type="match status" value="1"/>
</dbReference>
<evidence type="ECO:0000256" key="14">
    <source>
        <dbReference type="HAMAP-Rule" id="MF_00138"/>
    </source>
</evidence>
<dbReference type="GO" id="GO:0006189">
    <property type="term" value="P:'de novo' IMP biosynthetic process"/>
    <property type="evidence" value="ECO:0007669"/>
    <property type="project" value="UniProtKB-UniRule"/>
</dbReference>
<dbReference type="EMBL" id="CP026520">
    <property type="protein sequence ID" value="QAV21180.1"/>
    <property type="molecule type" value="Genomic_DNA"/>
</dbReference>
<dbReference type="AlphaFoldDB" id="A0A410X3J2"/>
<sequence length="422" mass="45210">MRILVIGRGGREHAIVWSLRKSPKVTALFCAPGNGGIAELAECVPITEFQFAEIAEFVRQNAIDLVVVGPDDPLYEGIVDYLEEHGIRAYGPNRAAAEIEGSKVFMKHLLKKYEIPTAAYEAFEDYEAALAYLRKLGAPIVIKADGLAAGKGVIVASTLEEAEKALKEIMVEKQFGASGNRVVIEEFLQGQEMSLLAFVDGNVVKPMVPSQDHKPVFDGDKGPNTGGMGTYSPVPHIPQEIVQQALDTIVKPAAEAMVKEGRPFRGVLYAGLMITADGPKTIEFNARFGDPETQVILPRLKTDLLEIILATLEGRLADLAIEWSEEAAVCVILASGGYPGSYPKGLPIEGLDAVGGALVFHAGTALEDGRLVTSGGRVLGVTALGRDIADAREKAYAAADRISFEGKQNRTDIALKALNAMK</sequence>
<dbReference type="Pfam" id="PF02843">
    <property type="entry name" value="GARS_C"/>
    <property type="match status" value="1"/>
</dbReference>
<dbReference type="Proteomes" id="UP000288943">
    <property type="component" value="Chromosome"/>
</dbReference>
<dbReference type="GeneID" id="95378502"/>
<dbReference type="SUPFAM" id="SSF56059">
    <property type="entry name" value="Glutathione synthetase ATP-binding domain-like"/>
    <property type="match status" value="1"/>
</dbReference>
<dbReference type="PROSITE" id="PS00184">
    <property type="entry name" value="GARS"/>
    <property type="match status" value="1"/>
</dbReference>
<feature type="domain" description="ATP-grasp" evidence="16">
    <location>
        <begin position="107"/>
        <end position="313"/>
    </location>
</feature>
<dbReference type="Pfam" id="PF02844">
    <property type="entry name" value="GARS_N"/>
    <property type="match status" value="1"/>
</dbReference>
<evidence type="ECO:0000313" key="19">
    <source>
        <dbReference type="Proteomes" id="UP000288943"/>
    </source>
</evidence>
<dbReference type="InterPro" id="IPR020560">
    <property type="entry name" value="PRibGlycinamide_synth_C-dom"/>
</dbReference>
<dbReference type="NCBIfam" id="TIGR00877">
    <property type="entry name" value="purD"/>
    <property type="match status" value="1"/>
</dbReference>
<dbReference type="GO" id="GO:0046872">
    <property type="term" value="F:metal ion binding"/>
    <property type="evidence" value="ECO:0007669"/>
    <property type="project" value="UniProtKB-KW"/>
</dbReference>
<evidence type="ECO:0000313" key="18">
    <source>
        <dbReference type="EMBL" id="QAV21180.1"/>
    </source>
</evidence>
<evidence type="ECO:0000256" key="12">
    <source>
        <dbReference type="ARBA" id="ARBA00042242"/>
    </source>
</evidence>
<name>A0A410X3J2_9BACL</name>
<keyword evidence="6" id="KW-0479">Metal-binding</keyword>
<keyword evidence="9 15" id="KW-0067">ATP-binding</keyword>
<dbReference type="InterPro" id="IPR020562">
    <property type="entry name" value="PRibGlycinamide_synth_N"/>
</dbReference>
<evidence type="ECO:0000256" key="7">
    <source>
        <dbReference type="ARBA" id="ARBA00022741"/>
    </source>
</evidence>
<dbReference type="PANTHER" id="PTHR43472">
    <property type="entry name" value="PHOSPHORIBOSYLAMINE--GLYCINE LIGASE"/>
    <property type="match status" value="1"/>
</dbReference>
<evidence type="ECO:0000256" key="10">
    <source>
        <dbReference type="ARBA" id="ARBA00023211"/>
    </source>
</evidence>
<evidence type="ECO:0000256" key="8">
    <source>
        <dbReference type="ARBA" id="ARBA00022755"/>
    </source>
</evidence>
<dbReference type="Gene3D" id="3.30.1490.20">
    <property type="entry name" value="ATP-grasp fold, A domain"/>
    <property type="match status" value="1"/>
</dbReference>
<dbReference type="KEGG" id="pchi:PC41400_27320"/>
<comment type="pathway">
    <text evidence="3 14">Purine metabolism; IMP biosynthesis via de novo pathway; N(1)-(5-phospho-D-ribosyl)glycinamide from 5-phospho-alpha-D-ribose 1-diphosphate: step 2/2.</text>
</comment>
<comment type="cofactor">
    <cofactor evidence="1">
        <name>Mn(2+)</name>
        <dbReference type="ChEBI" id="CHEBI:29035"/>
    </cofactor>
</comment>
<evidence type="ECO:0000256" key="9">
    <source>
        <dbReference type="ARBA" id="ARBA00022840"/>
    </source>
</evidence>
<dbReference type="InterPro" id="IPR037123">
    <property type="entry name" value="PRibGlycinamide_synth_C_sf"/>
</dbReference>
<dbReference type="HAMAP" id="MF_00138">
    <property type="entry name" value="GARS"/>
    <property type="match status" value="1"/>
</dbReference>
<keyword evidence="8 14" id="KW-0658">Purine biosynthesis</keyword>
<dbReference type="InterPro" id="IPR013815">
    <property type="entry name" value="ATP_grasp_subdomain_1"/>
</dbReference>
<organism evidence="18 19">
    <name type="scientific">Paenibacillus chitinolyticus</name>
    <dbReference type="NCBI Taxonomy" id="79263"/>
    <lineage>
        <taxon>Bacteria</taxon>
        <taxon>Bacillati</taxon>
        <taxon>Bacillota</taxon>
        <taxon>Bacilli</taxon>
        <taxon>Bacillales</taxon>
        <taxon>Paenibacillaceae</taxon>
        <taxon>Paenibacillus</taxon>
    </lineage>
</organism>
<evidence type="ECO:0000256" key="1">
    <source>
        <dbReference type="ARBA" id="ARBA00001936"/>
    </source>
</evidence>
<dbReference type="Pfam" id="PF01071">
    <property type="entry name" value="GARS_A"/>
    <property type="match status" value="1"/>
</dbReference>
<evidence type="ECO:0000313" key="17">
    <source>
        <dbReference type="EMBL" id="MCY9598974.1"/>
    </source>
</evidence>
<dbReference type="GO" id="GO:0009113">
    <property type="term" value="P:purine nucleobase biosynthetic process"/>
    <property type="evidence" value="ECO:0007669"/>
    <property type="project" value="InterPro"/>
</dbReference>
<dbReference type="GO" id="GO:0005524">
    <property type="term" value="F:ATP binding"/>
    <property type="evidence" value="ECO:0007669"/>
    <property type="project" value="UniProtKB-UniRule"/>
</dbReference>
<evidence type="ECO:0000256" key="3">
    <source>
        <dbReference type="ARBA" id="ARBA00005174"/>
    </source>
</evidence>
<evidence type="ECO:0000259" key="16">
    <source>
        <dbReference type="PROSITE" id="PS50975"/>
    </source>
</evidence>
<dbReference type="SUPFAM" id="SSF52440">
    <property type="entry name" value="PreATP-grasp domain"/>
    <property type="match status" value="1"/>
</dbReference>
<comment type="catalytic activity">
    <reaction evidence="14">
        <text>5-phospho-beta-D-ribosylamine + glycine + ATP = N(1)-(5-phospho-beta-D-ribosyl)glycinamide + ADP + phosphate + H(+)</text>
        <dbReference type="Rhea" id="RHEA:17453"/>
        <dbReference type="ChEBI" id="CHEBI:15378"/>
        <dbReference type="ChEBI" id="CHEBI:30616"/>
        <dbReference type="ChEBI" id="CHEBI:43474"/>
        <dbReference type="ChEBI" id="CHEBI:57305"/>
        <dbReference type="ChEBI" id="CHEBI:58681"/>
        <dbReference type="ChEBI" id="CHEBI:143788"/>
        <dbReference type="ChEBI" id="CHEBI:456216"/>
        <dbReference type="EC" id="6.3.4.13"/>
    </reaction>
</comment>
<evidence type="ECO:0000256" key="11">
    <source>
        <dbReference type="ARBA" id="ARBA00038345"/>
    </source>
</evidence>
<evidence type="ECO:0000256" key="15">
    <source>
        <dbReference type="PROSITE-ProRule" id="PRU00409"/>
    </source>
</evidence>
<gene>
    <name evidence="14 17" type="primary">purD</name>
    <name evidence="17" type="ORF">M5X16_24765</name>
    <name evidence="18" type="ORF">PC41400_27320</name>
</gene>
<dbReference type="PROSITE" id="PS50975">
    <property type="entry name" value="ATP_GRASP"/>
    <property type="match status" value="1"/>
</dbReference>
<dbReference type="PANTHER" id="PTHR43472:SF1">
    <property type="entry name" value="PHOSPHORIBOSYLAMINE--GLYCINE LIGASE, CHLOROPLASTIC"/>
    <property type="match status" value="1"/>
</dbReference>
<keyword evidence="7 15" id="KW-0547">Nucleotide-binding</keyword>
<dbReference type="FunFam" id="3.30.1490.20:FF:000006">
    <property type="entry name" value="phosphoribosylamine--glycine ligase, chloroplastic-like"/>
    <property type="match status" value="1"/>
</dbReference>
<dbReference type="Gene3D" id="3.40.50.20">
    <property type="match status" value="1"/>
</dbReference>
<accession>A0A410X3J2</accession>
<keyword evidence="10" id="KW-0464">Manganese</keyword>
<dbReference type="InterPro" id="IPR020561">
    <property type="entry name" value="PRibGlycinamid_synth_ATP-grasp"/>
</dbReference>